<dbReference type="Gene3D" id="3.10.20.370">
    <property type="match status" value="1"/>
</dbReference>
<keyword evidence="3" id="KW-0540">Nuclease</keyword>
<dbReference type="InterPro" id="IPR041373">
    <property type="entry name" value="RT_RNaseH"/>
</dbReference>
<dbReference type="SUPFAM" id="SSF56672">
    <property type="entry name" value="DNA/RNA polymerases"/>
    <property type="match status" value="1"/>
</dbReference>
<organism evidence="8 9">
    <name type="scientific">Mucuna pruriens</name>
    <name type="common">Velvet bean</name>
    <name type="synonym">Dolichos pruriens</name>
    <dbReference type="NCBI Taxonomy" id="157652"/>
    <lineage>
        <taxon>Eukaryota</taxon>
        <taxon>Viridiplantae</taxon>
        <taxon>Streptophyta</taxon>
        <taxon>Embryophyta</taxon>
        <taxon>Tracheophyta</taxon>
        <taxon>Spermatophyta</taxon>
        <taxon>Magnoliopsida</taxon>
        <taxon>eudicotyledons</taxon>
        <taxon>Gunneridae</taxon>
        <taxon>Pentapetalae</taxon>
        <taxon>rosids</taxon>
        <taxon>fabids</taxon>
        <taxon>Fabales</taxon>
        <taxon>Fabaceae</taxon>
        <taxon>Papilionoideae</taxon>
        <taxon>50 kb inversion clade</taxon>
        <taxon>NPAAA clade</taxon>
        <taxon>indigoferoid/millettioid clade</taxon>
        <taxon>Phaseoleae</taxon>
        <taxon>Mucuna</taxon>
    </lineage>
</organism>
<dbReference type="InterPro" id="IPR043502">
    <property type="entry name" value="DNA/RNA_pol_sf"/>
</dbReference>
<keyword evidence="5" id="KW-0378">Hydrolase</keyword>
<dbReference type="Pfam" id="PF17917">
    <property type="entry name" value="RT_RNaseH"/>
    <property type="match status" value="1"/>
</dbReference>
<dbReference type="InterPro" id="IPR002156">
    <property type="entry name" value="RNaseH_domain"/>
</dbReference>
<reference evidence="8" key="1">
    <citation type="submission" date="2018-05" db="EMBL/GenBank/DDBJ databases">
        <title>Draft genome of Mucuna pruriens seed.</title>
        <authorList>
            <person name="Nnadi N.E."/>
            <person name="Vos R."/>
            <person name="Hasami M.H."/>
            <person name="Devisetty U.K."/>
            <person name="Aguiy J.C."/>
        </authorList>
    </citation>
    <scope>NUCLEOTIDE SEQUENCE [LARGE SCALE GENOMIC DNA]</scope>
    <source>
        <strain evidence="8">JCA_2017</strain>
    </source>
</reference>
<dbReference type="InterPro" id="IPR056647">
    <property type="entry name" value="DUF7745"/>
</dbReference>
<dbReference type="Gene3D" id="3.30.420.10">
    <property type="entry name" value="Ribonuclease H-like superfamily/Ribonuclease H"/>
    <property type="match status" value="1"/>
</dbReference>
<keyword evidence="1" id="KW-0808">Transferase</keyword>
<dbReference type="GO" id="GO:0004523">
    <property type="term" value="F:RNA-DNA hybrid ribonuclease activity"/>
    <property type="evidence" value="ECO:0007669"/>
    <property type="project" value="InterPro"/>
</dbReference>
<dbReference type="GO" id="GO:0003964">
    <property type="term" value="F:RNA-directed DNA polymerase activity"/>
    <property type="evidence" value="ECO:0007669"/>
    <property type="project" value="UniProtKB-KW"/>
</dbReference>
<dbReference type="CDD" id="cd09279">
    <property type="entry name" value="RNase_HI_like"/>
    <property type="match status" value="1"/>
</dbReference>
<dbReference type="EMBL" id="QJKJ01011238">
    <property type="protein sequence ID" value="RDX71697.1"/>
    <property type="molecule type" value="Genomic_DNA"/>
</dbReference>
<dbReference type="PANTHER" id="PTHR48475">
    <property type="entry name" value="RIBONUCLEASE H"/>
    <property type="match status" value="1"/>
</dbReference>
<keyword evidence="6" id="KW-0695">RNA-directed DNA polymerase</keyword>
<evidence type="ECO:0000256" key="1">
    <source>
        <dbReference type="ARBA" id="ARBA00022679"/>
    </source>
</evidence>
<evidence type="ECO:0000256" key="4">
    <source>
        <dbReference type="ARBA" id="ARBA00022759"/>
    </source>
</evidence>
<sequence>METEPRYWVRQPHHVQARAPNVQTLRYWGSCLKGPWRRRFENLHDNLLSLLEVETQPAALEALAQYYDSPIRCFTFKDFQMAPTLEEYERLMGLPLTESPLYFHQGQPPSWATIARLLRVSEIEMAKRRRNRNGTEGIPRNDSPGKPLILYLTVLDESMGCMLGQQDEAGKERAVYYLSKKFTDCEKRYPTLERTYCTLVWATKRLRPYMLSHVVWLVAKIDPIKYILEKPALTGRIARWQMALSEYDITYVSRHAVKGGALADHLTYHPLVESQPLAHKFPDEYIMQADEKPRPKNEWAMWFDGASNILGNGIGVVLASPTDQYFPFAANLGFACTNNMAEYEACTMGLTMALEYQVKRLRVYGDSALVIYQLRGEWETRDSKLIPYYDYVKEMTEVFDAITFHHVPREENQMADALATLSAMVRVNEGREMTIHVRQLPRMAYCHHLSLEAPKTDQEPWYLDIKKYLEKGEYPEGALENNKRI</sequence>
<evidence type="ECO:0000259" key="7">
    <source>
        <dbReference type="PROSITE" id="PS50879"/>
    </source>
</evidence>
<dbReference type="OrthoDB" id="2016287at2759"/>
<dbReference type="AlphaFoldDB" id="A0A371F079"/>
<evidence type="ECO:0000256" key="3">
    <source>
        <dbReference type="ARBA" id="ARBA00022722"/>
    </source>
</evidence>
<dbReference type="PANTHER" id="PTHR48475:SF1">
    <property type="entry name" value="RNASE H TYPE-1 DOMAIN-CONTAINING PROTEIN"/>
    <property type="match status" value="1"/>
</dbReference>
<feature type="non-terminal residue" evidence="8">
    <location>
        <position position="1"/>
    </location>
</feature>
<gene>
    <name evidence="8" type="primary">rnhA</name>
    <name evidence="8" type="ORF">CR513_48918</name>
</gene>
<dbReference type="InterPro" id="IPR012337">
    <property type="entry name" value="RNaseH-like_sf"/>
</dbReference>
<comment type="caution">
    <text evidence="8">The sequence shown here is derived from an EMBL/GenBank/DDBJ whole genome shotgun (WGS) entry which is preliminary data.</text>
</comment>
<evidence type="ECO:0000256" key="6">
    <source>
        <dbReference type="ARBA" id="ARBA00022918"/>
    </source>
</evidence>
<protein>
    <submittedName>
        <fullName evidence="8">RnhA</fullName>
    </submittedName>
</protein>
<keyword evidence="2" id="KW-0548">Nucleotidyltransferase</keyword>
<evidence type="ECO:0000256" key="2">
    <source>
        <dbReference type="ARBA" id="ARBA00022695"/>
    </source>
</evidence>
<keyword evidence="9" id="KW-1185">Reference proteome</keyword>
<evidence type="ECO:0000313" key="9">
    <source>
        <dbReference type="Proteomes" id="UP000257109"/>
    </source>
</evidence>
<dbReference type="Pfam" id="PF24924">
    <property type="entry name" value="DUF7745"/>
    <property type="match status" value="1"/>
</dbReference>
<dbReference type="Pfam" id="PF13456">
    <property type="entry name" value="RVT_3"/>
    <property type="match status" value="1"/>
</dbReference>
<dbReference type="PROSITE" id="PS50879">
    <property type="entry name" value="RNASE_H_1"/>
    <property type="match status" value="1"/>
</dbReference>
<dbReference type="GO" id="GO:0003676">
    <property type="term" value="F:nucleic acid binding"/>
    <property type="evidence" value="ECO:0007669"/>
    <property type="project" value="InterPro"/>
</dbReference>
<feature type="domain" description="RNase H type-1" evidence="7">
    <location>
        <begin position="295"/>
        <end position="424"/>
    </location>
</feature>
<dbReference type="SUPFAM" id="SSF53098">
    <property type="entry name" value="Ribonuclease H-like"/>
    <property type="match status" value="1"/>
</dbReference>
<accession>A0A371F079</accession>
<keyword evidence="4" id="KW-0255">Endonuclease</keyword>
<dbReference type="Proteomes" id="UP000257109">
    <property type="component" value="Unassembled WGS sequence"/>
</dbReference>
<evidence type="ECO:0000313" key="8">
    <source>
        <dbReference type="EMBL" id="RDX71697.1"/>
    </source>
</evidence>
<evidence type="ECO:0000256" key="5">
    <source>
        <dbReference type="ARBA" id="ARBA00022801"/>
    </source>
</evidence>
<dbReference type="CDD" id="cd09274">
    <property type="entry name" value="RNase_HI_RT_Ty3"/>
    <property type="match status" value="1"/>
</dbReference>
<proteinExistence type="predicted"/>
<dbReference type="InterPro" id="IPR036397">
    <property type="entry name" value="RNaseH_sf"/>
</dbReference>
<name>A0A371F079_MUCPR</name>